<evidence type="ECO:0000313" key="2">
    <source>
        <dbReference type="Proteomes" id="UP000594205"/>
    </source>
</evidence>
<proteinExistence type="predicted"/>
<accession>A0A7M2SX26</accession>
<keyword evidence="2" id="KW-1185">Reference proteome</keyword>
<name>A0A7M2SX26_9ACTN</name>
<protein>
    <submittedName>
        <fullName evidence="1">Uncharacterized protein</fullName>
    </submittedName>
</protein>
<dbReference type="RefSeq" id="WP_194049319.1">
    <property type="nucleotide sequence ID" value="NZ_CP063373.1"/>
</dbReference>
<gene>
    <name evidence="1" type="ORF">IM697_21450</name>
</gene>
<dbReference type="KEGG" id="sfeu:IM697_21450"/>
<dbReference type="Proteomes" id="UP000594205">
    <property type="component" value="Chromosome"/>
</dbReference>
<organism evidence="1 2">
    <name type="scientific">Streptomyces ferrugineus</name>
    <dbReference type="NCBI Taxonomy" id="1413221"/>
    <lineage>
        <taxon>Bacteria</taxon>
        <taxon>Bacillati</taxon>
        <taxon>Actinomycetota</taxon>
        <taxon>Actinomycetes</taxon>
        <taxon>Kitasatosporales</taxon>
        <taxon>Streptomycetaceae</taxon>
        <taxon>Streptomyces</taxon>
    </lineage>
</organism>
<dbReference type="AlphaFoldDB" id="A0A7M2SX26"/>
<evidence type="ECO:0000313" key="1">
    <source>
        <dbReference type="EMBL" id="QOV40734.1"/>
    </source>
</evidence>
<sequence length="99" mass="10287">MVLFLPRSGRVRLKSSLAGAFVVIGEAILLSGVEGEILITAQQFLAAGLLLLAEIATSRDNPRLSVGCALAALALGVLAVRGHRRSAPDRYGRHGVPGS</sequence>
<dbReference type="EMBL" id="CP063373">
    <property type="protein sequence ID" value="QOV40734.1"/>
    <property type="molecule type" value="Genomic_DNA"/>
</dbReference>
<reference evidence="1 2" key="1">
    <citation type="submission" date="2020-10" db="EMBL/GenBank/DDBJ databases">
        <title>Streptomyces ferrugineus complate genome analysis.</title>
        <authorList>
            <person name="Anwar N."/>
        </authorList>
    </citation>
    <scope>NUCLEOTIDE SEQUENCE [LARGE SCALE GENOMIC DNA]</scope>
    <source>
        <strain evidence="1 2">CCTCC AA2014009</strain>
    </source>
</reference>